<dbReference type="Gene3D" id="3.20.20.140">
    <property type="entry name" value="Metal-dependent hydrolases"/>
    <property type="match status" value="1"/>
</dbReference>
<proteinExistence type="predicted"/>
<evidence type="ECO:0000313" key="2">
    <source>
        <dbReference type="EMBL" id="VAX26361.1"/>
    </source>
</evidence>
<dbReference type="PROSITE" id="PS51257">
    <property type="entry name" value="PROKAR_LIPOPROTEIN"/>
    <property type="match status" value="1"/>
</dbReference>
<reference evidence="2" key="1">
    <citation type="submission" date="2018-06" db="EMBL/GenBank/DDBJ databases">
        <authorList>
            <person name="Zhirakovskaya E."/>
        </authorList>
    </citation>
    <scope>NUCLEOTIDE SEQUENCE</scope>
</reference>
<dbReference type="EMBL" id="UOGD01000335">
    <property type="protein sequence ID" value="VAX26361.1"/>
    <property type="molecule type" value="Genomic_DNA"/>
</dbReference>
<dbReference type="InterPro" id="IPR013108">
    <property type="entry name" value="Amidohydro_3"/>
</dbReference>
<dbReference type="Pfam" id="PF07969">
    <property type="entry name" value="Amidohydro_3"/>
    <property type="match status" value="1"/>
</dbReference>
<dbReference type="InterPro" id="IPR011059">
    <property type="entry name" value="Metal-dep_hydrolase_composite"/>
</dbReference>
<protein>
    <recommendedName>
        <fullName evidence="1">Amidohydrolase 3 domain-containing protein</fullName>
    </recommendedName>
</protein>
<evidence type="ECO:0000259" key="1">
    <source>
        <dbReference type="Pfam" id="PF07969"/>
    </source>
</evidence>
<dbReference type="Gene3D" id="2.30.40.10">
    <property type="entry name" value="Urease, subunit C, domain 1"/>
    <property type="match status" value="1"/>
</dbReference>
<sequence length="575" mass="63613">MHFPRILQLTFTVLISLLILTSCDQSQPENADMVLINGNIATINDVMPHAEAIAIKGDTIQSVGSNSDINILIGKNTRVIDLHGKFVMPGFIESHAHFLGLGNSKMILDLSSAANWDEIVAIVAEAAENAKPGDWIVGRGWHQEKWDPVPEPNVEGYPLHNMLSSATPFNPVLLYHASGHAIFANKEAMDLAGIDTSTADPVGGRIVRDSLSKKAIGVFEENAENLIYKVYQKFLDNRPTAEKRKEMHEKIRLAAIECGENGITSFHDAGEPFEVIDFLKEEVDSGFIKVRLYVMIGESNKNLKKRISDYKIIGYGNDFLTVRSIKAYIDGALGSRGAWMFEDYSDLPGHKGSNVTSLSSLKNAAEIAINNGFQMCTHAIGDRGNNEILNIYESAFKKHPDKHDLRWRIEHAQHLSNKDIKRFAELGVIAAMQGIHCTSDATFVEKRLGSYRAEQGAYVWRKLIDSGVIICNGTDAPVESVSTINNFYATVTRKLPDGSTFYPEQRMTRLEALKSYTINGAYASFQEDKVGSIEKGKLADIVVLSNDLLKVPDEQIKKTKIVLTIVGGEVVYGEK</sequence>
<accession>A0A3B1CIF6</accession>
<organism evidence="2">
    <name type="scientific">hydrothermal vent metagenome</name>
    <dbReference type="NCBI Taxonomy" id="652676"/>
    <lineage>
        <taxon>unclassified sequences</taxon>
        <taxon>metagenomes</taxon>
        <taxon>ecological metagenomes</taxon>
    </lineage>
</organism>
<dbReference type="PANTHER" id="PTHR22642">
    <property type="entry name" value="IMIDAZOLONEPROPIONASE"/>
    <property type="match status" value="1"/>
</dbReference>
<dbReference type="CDD" id="cd01300">
    <property type="entry name" value="YtcJ_like"/>
    <property type="match status" value="1"/>
</dbReference>
<dbReference type="InterPro" id="IPR033932">
    <property type="entry name" value="YtcJ-like"/>
</dbReference>
<dbReference type="Gene3D" id="3.10.310.70">
    <property type="match status" value="1"/>
</dbReference>
<dbReference type="SUPFAM" id="SSF51338">
    <property type="entry name" value="Composite domain of metallo-dependent hydrolases"/>
    <property type="match status" value="1"/>
</dbReference>
<gene>
    <name evidence="2" type="ORF">MNBD_IGNAVI01-1377</name>
</gene>
<dbReference type="AlphaFoldDB" id="A0A3B1CIF6"/>
<dbReference type="GO" id="GO:0016810">
    <property type="term" value="F:hydrolase activity, acting on carbon-nitrogen (but not peptide) bonds"/>
    <property type="evidence" value="ECO:0007669"/>
    <property type="project" value="InterPro"/>
</dbReference>
<name>A0A3B1CIF6_9ZZZZ</name>
<dbReference type="PANTHER" id="PTHR22642:SF2">
    <property type="entry name" value="PROTEIN LONG AFTER FAR-RED 3"/>
    <property type="match status" value="1"/>
</dbReference>
<feature type="domain" description="Amidohydrolase 3" evidence="1">
    <location>
        <begin position="78"/>
        <end position="572"/>
    </location>
</feature>
<dbReference type="InterPro" id="IPR032466">
    <property type="entry name" value="Metal_Hydrolase"/>
</dbReference>
<dbReference type="SUPFAM" id="SSF51556">
    <property type="entry name" value="Metallo-dependent hydrolases"/>
    <property type="match status" value="1"/>
</dbReference>